<evidence type="ECO:0000256" key="1">
    <source>
        <dbReference type="SAM" id="Phobius"/>
    </source>
</evidence>
<dbReference type="RefSeq" id="WP_224044623.1">
    <property type="nucleotide sequence ID" value="NZ_CAJZAH010000011.1"/>
</dbReference>
<keyword evidence="1" id="KW-0472">Membrane</keyword>
<reference evidence="2 3" key="1">
    <citation type="submission" date="2021-08" db="EMBL/GenBank/DDBJ databases">
        <authorList>
            <person name="Peeters C."/>
        </authorList>
    </citation>
    <scope>NUCLEOTIDE SEQUENCE [LARGE SCALE GENOMIC DNA]</scope>
    <source>
        <strain evidence="2 3">LMG 21510</strain>
    </source>
</reference>
<gene>
    <name evidence="2" type="ORF">LMG21510_05073</name>
</gene>
<keyword evidence="3" id="KW-1185">Reference proteome</keyword>
<protein>
    <recommendedName>
        <fullName evidence="4">Lysozyme</fullName>
    </recommendedName>
</protein>
<name>A0ABM8XVB8_9BURK</name>
<accession>A0ABM8XVB8</accession>
<evidence type="ECO:0000313" key="3">
    <source>
        <dbReference type="Proteomes" id="UP000721236"/>
    </source>
</evidence>
<keyword evidence="1" id="KW-1133">Transmembrane helix</keyword>
<feature type="transmembrane region" description="Helical" evidence="1">
    <location>
        <begin position="17"/>
        <end position="38"/>
    </location>
</feature>
<sequence>MINLVKRVAGALASGKGYVLVLLVVLGLGLVIGGTSAWRWQANAYGKQLAEQRGAHKAELAEAWKDSAGWSERYRESERNAGLARDNIMAQARKEIDAEKSAAAARIAALRAGTVRLSVPVVAALPASGAGDVPAHAGPAWGLREARAELAPEAGAALYAIAVDGNAGIRDANACIDIYNAVREQVNVAGE</sequence>
<evidence type="ECO:0000313" key="2">
    <source>
        <dbReference type="EMBL" id="CAG9184342.1"/>
    </source>
</evidence>
<dbReference type="EMBL" id="CAJZAH010000011">
    <property type="protein sequence ID" value="CAG9184342.1"/>
    <property type="molecule type" value="Genomic_DNA"/>
</dbReference>
<organism evidence="2 3">
    <name type="scientific">Cupriavidus respiraculi</name>
    <dbReference type="NCBI Taxonomy" id="195930"/>
    <lineage>
        <taxon>Bacteria</taxon>
        <taxon>Pseudomonadati</taxon>
        <taxon>Pseudomonadota</taxon>
        <taxon>Betaproteobacteria</taxon>
        <taxon>Burkholderiales</taxon>
        <taxon>Burkholderiaceae</taxon>
        <taxon>Cupriavidus</taxon>
    </lineage>
</organism>
<keyword evidence="1" id="KW-0812">Transmembrane</keyword>
<proteinExistence type="predicted"/>
<evidence type="ECO:0008006" key="4">
    <source>
        <dbReference type="Google" id="ProtNLM"/>
    </source>
</evidence>
<comment type="caution">
    <text evidence="2">The sequence shown here is derived from an EMBL/GenBank/DDBJ whole genome shotgun (WGS) entry which is preliminary data.</text>
</comment>
<dbReference type="Proteomes" id="UP000721236">
    <property type="component" value="Unassembled WGS sequence"/>
</dbReference>